<dbReference type="InterPro" id="IPR001753">
    <property type="entry name" value="Enoyl-CoA_hydra/iso"/>
</dbReference>
<dbReference type="PANTHER" id="PTHR42964">
    <property type="entry name" value="ENOYL-COA HYDRATASE"/>
    <property type="match status" value="1"/>
</dbReference>
<dbReference type="InterPro" id="IPR051683">
    <property type="entry name" value="Enoyl-CoA_Hydratase/Isomerase"/>
</dbReference>
<evidence type="ECO:0000313" key="3">
    <source>
        <dbReference type="Proteomes" id="UP000559010"/>
    </source>
</evidence>
<dbReference type="Pfam" id="PF00378">
    <property type="entry name" value="ECH_1"/>
    <property type="match status" value="1"/>
</dbReference>
<dbReference type="EMBL" id="JABBNU010000006">
    <property type="protein sequence ID" value="NMM49022.1"/>
    <property type="molecule type" value="Genomic_DNA"/>
</dbReference>
<organism evidence="2 3">
    <name type="scientific">Marinigracilibium pacificum</name>
    <dbReference type="NCBI Taxonomy" id="2729599"/>
    <lineage>
        <taxon>Bacteria</taxon>
        <taxon>Pseudomonadati</taxon>
        <taxon>Bacteroidota</taxon>
        <taxon>Cytophagia</taxon>
        <taxon>Cytophagales</taxon>
        <taxon>Flammeovirgaceae</taxon>
        <taxon>Marinigracilibium</taxon>
    </lineage>
</organism>
<keyword evidence="3" id="KW-1185">Reference proteome</keyword>
<dbReference type="Proteomes" id="UP000559010">
    <property type="component" value="Unassembled WGS sequence"/>
</dbReference>
<dbReference type="GO" id="GO:0016853">
    <property type="term" value="F:isomerase activity"/>
    <property type="evidence" value="ECO:0007669"/>
    <property type="project" value="UniProtKB-KW"/>
</dbReference>
<protein>
    <submittedName>
        <fullName evidence="2">Enoyl-CoA hydratase/isomerase family protein</fullName>
    </submittedName>
</protein>
<dbReference type="RefSeq" id="WP_169681543.1">
    <property type="nucleotide sequence ID" value="NZ_JABBNU010000006.1"/>
</dbReference>
<dbReference type="CDD" id="cd06558">
    <property type="entry name" value="crotonase-like"/>
    <property type="match status" value="1"/>
</dbReference>
<comment type="caution">
    <text evidence="2">The sequence shown here is derived from an EMBL/GenBank/DDBJ whole genome shotgun (WGS) entry which is preliminary data.</text>
</comment>
<dbReference type="InterPro" id="IPR029045">
    <property type="entry name" value="ClpP/crotonase-like_dom_sf"/>
</dbReference>
<gene>
    <name evidence="2" type="ORF">HH304_11480</name>
</gene>
<dbReference type="Gene3D" id="3.90.226.10">
    <property type="entry name" value="2-enoyl-CoA Hydratase, Chain A, domain 1"/>
    <property type="match status" value="1"/>
</dbReference>
<proteinExistence type="inferred from homology"/>
<evidence type="ECO:0000256" key="1">
    <source>
        <dbReference type="ARBA" id="ARBA00005254"/>
    </source>
</evidence>
<dbReference type="AlphaFoldDB" id="A0A848J7E1"/>
<comment type="similarity">
    <text evidence="1">Belongs to the enoyl-CoA hydratase/isomerase family.</text>
</comment>
<reference evidence="2 3" key="1">
    <citation type="submission" date="2020-04" db="EMBL/GenBank/DDBJ databases">
        <title>Flammeovirgaceae bacterium KN852 isolated from deep sea.</title>
        <authorList>
            <person name="Zhang D.-C."/>
        </authorList>
    </citation>
    <scope>NUCLEOTIDE SEQUENCE [LARGE SCALE GENOMIC DNA]</scope>
    <source>
        <strain evidence="2 3">KN852</strain>
    </source>
</reference>
<accession>A0A848J7E1</accession>
<keyword evidence="2" id="KW-0413">Isomerase</keyword>
<name>A0A848J7E1_9BACT</name>
<evidence type="ECO:0000313" key="2">
    <source>
        <dbReference type="EMBL" id="NMM49022.1"/>
    </source>
</evidence>
<dbReference type="PANTHER" id="PTHR42964:SF1">
    <property type="entry name" value="POLYKETIDE BIOSYNTHESIS ENOYL-COA HYDRATASE PKSH-RELATED"/>
    <property type="match status" value="1"/>
</dbReference>
<dbReference type="SUPFAM" id="SSF52096">
    <property type="entry name" value="ClpP/crotonase"/>
    <property type="match status" value="1"/>
</dbReference>
<sequence>MKTIITNIEGRTGIITLNRPEKRNALNQELVSELKGQLLAWQDEPSVKTIVIKGSGKAFCAGADLEYLQQLQKNTYEENLADSNHLKELFFMIYDYPKTIIACVQGHAIAGGCGLANVCDFTFSVPEAKFGYTEVKIGFVPAMVLVFLIRKIGEARAKELLLSGELITAERAEIIGIVNKVVDKDELGEYVLEFAEKLNNTNSGESISITKKMIHKVQNMTIDEALNYASEMNAKARATDDCKTGIDSFLSKKPLTW</sequence>